<evidence type="ECO:0000256" key="3">
    <source>
        <dbReference type="ARBA" id="ARBA00022837"/>
    </source>
</evidence>
<dbReference type="InterPro" id="IPR011992">
    <property type="entry name" value="EF-hand-dom_pair"/>
</dbReference>
<comment type="caution">
    <text evidence="5">The sequence shown here is derived from an EMBL/GenBank/DDBJ whole genome shotgun (WGS) entry which is preliminary data.</text>
</comment>
<keyword evidence="3" id="KW-0106">Calcium</keyword>
<evidence type="ECO:0000256" key="1">
    <source>
        <dbReference type="ARBA" id="ARBA00022729"/>
    </source>
</evidence>
<dbReference type="Pfam" id="PF13499">
    <property type="entry name" value="EF-hand_7"/>
    <property type="match status" value="1"/>
</dbReference>
<dbReference type="EMBL" id="BPLR01011689">
    <property type="protein sequence ID" value="GIY48241.1"/>
    <property type="molecule type" value="Genomic_DNA"/>
</dbReference>
<sequence>MMNEKIVLSFIVAVVFLKFVFCNVGSHHHHQPQLIMSRSHLDERHHIGYHMDGLADINQLAEDELRFMYFKMHDSDSNNKLDGCELINSLLHWHVEECKSMEPQHAHYGTTKIFGHEELALMIDPILSSDDKNLDGFIDYPEFVTAQKSRGF</sequence>
<evidence type="ECO:0000313" key="6">
    <source>
        <dbReference type="Proteomes" id="UP001054945"/>
    </source>
</evidence>
<evidence type="ECO:0000313" key="5">
    <source>
        <dbReference type="EMBL" id="GIY48241.1"/>
    </source>
</evidence>
<evidence type="ECO:0000259" key="4">
    <source>
        <dbReference type="Pfam" id="PF13499"/>
    </source>
</evidence>
<dbReference type="PANTHER" id="PTHR23104:SF17">
    <property type="entry name" value="EF-HAND DOMAIN-CONTAINING PROTEIN"/>
    <property type="match status" value="1"/>
</dbReference>
<dbReference type="PROSITE" id="PS00018">
    <property type="entry name" value="EF_HAND_1"/>
    <property type="match status" value="1"/>
</dbReference>
<protein>
    <recommendedName>
        <fullName evidence="4">EF-hand domain-containing protein</fullName>
    </recommendedName>
</protein>
<gene>
    <name evidence="5" type="primary">AVEN_100535_1</name>
    <name evidence="5" type="ORF">CEXT_181171</name>
</gene>
<dbReference type="PANTHER" id="PTHR23104">
    <property type="entry name" value="MULTIPLE COAGULATION FACTOR DEFICIENCY PROTEIN 2 NEURAL STEM CELL DERIVED NEURONAL SURVIVAL PROTEIN"/>
    <property type="match status" value="1"/>
</dbReference>
<dbReference type="InterPro" id="IPR052110">
    <property type="entry name" value="MCFD2-like"/>
</dbReference>
<dbReference type="AlphaFoldDB" id="A0AAV4TT64"/>
<dbReference type="SUPFAM" id="SSF47473">
    <property type="entry name" value="EF-hand"/>
    <property type="match status" value="1"/>
</dbReference>
<dbReference type="InterPro" id="IPR018247">
    <property type="entry name" value="EF_Hand_1_Ca_BS"/>
</dbReference>
<keyword evidence="6" id="KW-1185">Reference proteome</keyword>
<dbReference type="Proteomes" id="UP001054945">
    <property type="component" value="Unassembled WGS sequence"/>
</dbReference>
<reference evidence="5 6" key="1">
    <citation type="submission" date="2021-06" db="EMBL/GenBank/DDBJ databases">
        <title>Caerostris extrusa draft genome.</title>
        <authorList>
            <person name="Kono N."/>
            <person name="Arakawa K."/>
        </authorList>
    </citation>
    <scope>NUCLEOTIDE SEQUENCE [LARGE SCALE GENOMIC DNA]</scope>
</reference>
<dbReference type="GO" id="GO:0005509">
    <property type="term" value="F:calcium ion binding"/>
    <property type="evidence" value="ECO:0007669"/>
    <property type="project" value="InterPro"/>
</dbReference>
<keyword evidence="2" id="KW-0677">Repeat</keyword>
<accession>A0AAV4TT64</accession>
<evidence type="ECO:0000256" key="2">
    <source>
        <dbReference type="ARBA" id="ARBA00022737"/>
    </source>
</evidence>
<organism evidence="5 6">
    <name type="scientific">Caerostris extrusa</name>
    <name type="common">Bark spider</name>
    <name type="synonym">Caerostris bankana</name>
    <dbReference type="NCBI Taxonomy" id="172846"/>
    <lineage>
        <taxon>Eukaryota</taxon>
        <taxon>Metazoa</taxon>
        <taxon>Ecdysozoa</taxon>
        <taxon>Arthropoda</taxon>
        <taxon>Chelicerata</taxon>
        <taxon>Arachnida</taxon>
        <taxon>Araneae</taxon>
        <taxon>Araneomorphae</taxon>
        <taxon>Entelegynae</taxon>
        <taxon>Araneoidea</taxon>
        <taxon>Araneidae</taxon>
        <taxon>Caerostris</taxon>
    </lineage>
</organism>
<feature type="domain" description="EF-hand" evidence="4">
    <location>
        <begin position="63"/>
        <end position="146"/>
    </location>
</feature>
<dbReference type="Gene3D" id="1.10.238.10">
    <property type="entry name" value="EF-hand"/>
    <property type="match status" value="1"/>
</dbReference>
<dbReference type="InterPro" id="IPR002048">
    <property type="entry name" value="EF_hand_dom"/>
</dbReference>
<keyword evidence="1" id="KW-0732">Signal</keyword>
<name>A0AAV4TT64_CAEEX</name>
<proteinExistence type="predicted"/>